<dbReference type="CDD" id="cd00761">
    <property type="entry name" value="Glyco_tranf_GTA_type"/>
    <property type="match status" value="1"/>
</dbReference>
<accession>A0A3T1DE15</accession>
<dbReference type="Gene3D" id="3.40.50.150">
    <property type="entry name" value="Vaccinia Virus protein VP39"/>
    <property type="match status" value="1"/>
</dbReference>
<dbReference type="OrthoDB" id="8936324at2"/>
<dbReference type="InterPro" id="IPR029044">
    <property type="entry name" value="Nucleotide-diphossugar_trans"/>
</dbReference>
<dbReference type="SUPFAM" id="SSF51161">
    <property type="entry name" value="Trimeric LpxA-like enzymes"/>
    <property type="match status" value="1"/>
</dbReference>
<feature type="domain" description="Methyltransferase type 11" evidence="3">
    <location>
        <begin position="191"/>
        <end position="285"/>
    </location>
</feature>
<dbReference type="Pfam" id="PF00132">
    <property type="entry name" value="Hexapep"/>
    <property type="match status" value="1"/>
</dbReference>
<sequence>MEVGIGEQSLSRLLLNVDNDVNAIENAQEVLTRLSSNQQLFEEVIEIIDDASINNKNKVCNTLAVLGFENEYYDMPIPLLQKSLEYDSRHKESLLNLSIILAQFGELELAIQYASQIEDKSEDVLEWLHKLGYNENLDSGDILSIEQNDVQFTGERLVINQEVKEKYNDILEEHLERYKLACRFVKGKDVLDAACGAGYGSKMLQQAGARLVFGVDISEESLQSAKKTYGSNNVDFAYGDVNSLKFENESFDIVVSFETVEHIENGANWIKESARVLKEDGIFLVSTPNRTITNPGLYFVEQPLNTHHKYEYTVTEFVGELTKEYDVLELYGQTFTSDHDLYYTQVMREARYLDTQFVPVQQYQAKKYELVSLSEVKDAQPLYVVAVCRKKRKTTQVPVEQPQRDSRNTEHTSAPPVVNKENLGLQASSFFNFGASSIIQLGAEIVRPEVISIGDHVTIRPDAWLNIAVNNFYGEPQIVIDDGCEIGKHFTVSVSNRAVIEKNVIIGPNVYISDCGHAYENIALPIMFQGVTSTTNEVIVGEGTWIGINSVIVGNVRIGKGCVIAANSFVNKDVPDFSVVAGNPAQIIKMFDTTSLSWVRVRGNEEIEEVLLNRKEHPLISICIPTYNRANDLDRCLESIFNQIGHHSLYEVFISNNDSPDHTEEVVMKYQNKYGNITYNKNSENIGAERNIVLTMERSKGKYMILHGDDDFFNPGILNKILQAIMNQKDCGLYFINVFNDDKEINIFEGMDQFLRETSIYSSFISSIIIPRKEFEKLAEPTKYIGSSFNHIYMQYSILENNSKFCIINDVSFSYAGNEPFEYNFGDVFIKSYLDIVSYFKDRGLSEQLIQDDKKKVLFEFLLPRFKNFHDKGMREFVSDFDSYFTEYYKDEPYYEQTYNFILQTQGKLQIDA</sequence>
<dbReference type="Gene3D" id="1.25.40.10">
    <property type="entry name" value="Tetratricopeptide repeat domain"/>
    <property type="match status" value="1"/>
</dbReference>
<keyword evidence="5" id="KW-1185">Reference proteome</keyword>
<organism evidence="4 5">
    <name type="scientific">Cohnella abietis</name>
    <dbReference type="NCBI Taxonomy" id="2507935"/>
    <lineage>
        <taxon>Bacteria</taxon>
        <taxon>Bacillati</taxon>
        <taxon>Bacillota</taxon>
        <taxon>Bacilli</taxon>
        <taxon>Bacillales</taxon>
        <taxon>Paenibacillaceae</taxon>
        <taxon>Cohnella</taxon>
    </lineage>
</organism>
<evidence type="ECO:0000313" key="4">
    <source>
        <dbReference type="EMBL" id="BBI36135.1"/>
    </source>
</evidence>
<dbReference type="InterPro" id="IPR013216">
    <property type="entry name" value="Methyltransf_11"/>
</dbReference>
<dbReference type="InterPro" id="IPR029063">
    <property type="entry name" value="SAM-dependent_MTases_sf"/>
</dbReference>
<dbReference type="SUPFAM" id="SSF53335">
    <property type="entry name" value="S-adenosyl-L-methionine-dependent methyltransferases"/>
    <property type="match status" value="1"/>
</dbReference>
<dbReference type="RefSeq" id="WP_130615377.1">
    <property type="nucleotide sequence ID" value="NZ_AP019400.1"/>
</dbReference>
<dbReference type="GO" id="GO:0008757">
    <property type="term" value="F:S-adenosylmethionine-dependent methyltransferase activity"/>
    <property type="evidence" value="ECO:0007669"/>
    <property type="project" value="InterPro"/>
</dbReference>
<evidence type="ECO:0000256" key="1">
    <source>
        <dbReference type="SAM" id="MobiDB-lite"/>
    </source>
</evidence>
<evidence type="ECO:0000259" key="2">
    <source>
        <dbReference type="Pfam" id="PF00535"/>
    </source>
</evidence>
<dbReference type="InterPro" id="IPR001173">
    <property type="entry name" value="Glyco_trans_2-like"/>
</dbReference>
<dbReference type="SUPFAM" id="SSF48452">
    <property type="entry name" value="TPR-like"/>
    <property type="match status" value="1"/>
</dbReference>
<dbReference type="KEGG" id="cohn:KCTCHS21_55340"/>
<evidence type="ECO:0000259" key="3">
    <source>
        <dbReference type="Pfam" id="PF08241"/>
    </source>
</evidence>
<evidence type="ECO:0000313" key="5">
    <source>
        <dbReference type="Proteomes" id="UP000289856"/>
    </source>
</evidence>
<dbReference type="InterPro" id="IPR011990">
    <property type="entry name" value="TPR-like_helical_dom_sf"/>
</dbReference>
<dbReference type="Pfam" id="PF00535">
    <property type="entry name" value="Glycos_transf_2"/>
    <property type="match status" value="1"/>
</dbReference>
<dbReference type="Proteomes" id="UP000289856">
    <property type="component" value="Chromosome"/>
</dbReference>
<evidence type="ECO:0008006" key="6">
    <source>
        <dbReference type="Google" id="ProtNLM"/>
    </source>
</evidence>
<proteinExistence type="predicted"/>
<protein>
    <recommendedName>
        <fullName evidence="6">Glycosyltransferase 2-like domain-containing protein</fullName>
    </recommendedName>
</protein>
<reference evidence="4 5" key="1">
    <citation type="submission" date="2019-01" db="EMBL/GenBank/DDBJ databases">
        <title>Complete genome sequence of Cohnella hallensis HS21 isolated from Korean fir (Abies koreana) rhizospheric soil.</title>
        <authorList>
            <person name="Jiang L."/>
            <person name="Kang S.W."/>
            <person name="Kim S."/>
            <person name="Jung J."/>
            <person name="Kim C.Y."/>
            <person name="Kim D.H."/>
            <person name="Kim S.W."/>
            <person name="Lee J."/>
        </authorList>
    </citation>
    <scope>NUCLEOTIDE SEQUENCE [LARGE SCALE GENOMIC DNA]</scope>
    <source>
        <strain evidence="4 5">HS21</strain>
    </source>
</reference>
<feature type="domain" description="Glycosyltransferase 2-like" evidence="2">
    <location>
        <begin position="621"/>
        <end position="742"/>
    </location>
</feature>
<gene>
    <name evidence="4" type="ORF">KCTCHS21_55340</name>
</gene>
<dbReference type="CDD" id="cd02440">
    <property type="entry name" value="AdoMet_MTases"/>
    <property type="match status" value="1"/>
</dbReference>
<name>A0A3T1DE15_9BACL</name>
<dbReference type="Gene3D" id="2.160.10.10">
    <property type="entry name" value="Hexapeptide repeat proteins"/>
    <property type="match status" value="1"/>
</dbReference>
<dbReference type="InterPro" id="IPR051159">
    <property type="entry name" value="Hexapeptide_acetyltransf"/>
</dbReference>
<dbReference type="CDD" id="cd04647">
    <property type="entry name" value="LbH_MAT_like"/>
    <property type="match status" value="1"/>
</dbReference>
<dbReference type="AlphaFoldDB" id="A0A3T1DE15"/>
<dbReference type="PANTHER" id="PTHR23416">
    <property type="entry name" value="SIALIC ACID SYNTHASE-RELATED"/>
    <property type="match status" value="1"/>
</dbReference>
<dbReference type="Gene3D" id="3.90.550.10">
    <property type="entry name" value="Spore Coat Polysaccharide Biosynthesis Protein SpsA, Chain A"/>
    <property type="match status" value="1"/>
</dbReference>
<dbReference type="InterPro" id="IPR001451">
    <property type="entry name" value="Hexapep"/>
</dbReference>
<dbReference type="EMBL" id="AP019400">
    <property type="protein sequence ID" value="BBI36135.1"/>
    <property type="molecule type" value="Genomic_DNA"/>
</dbReference>
<dbReference type="Pfam" id="PF08241">
    <property type="entry name" value="Methyltransf_11"/>
    <property type="match status" value="1"/>
</dbReference>
<dbReference type="SUPFAM" id="SSF53448">
    <property type="entry name" value="Nucleotide-diphospho-sugar transferases"/>
    <property type="match status" value="1"/>
</dbReference>
<feature type="region of interest" description="Disordered" evidence="1">
    <location>
        <begin position="396"/>
        <end position="418"/>
    </location>
</feature>
<dbReference type="InterPro" id="IPR011004">
    <property type="entry name" value="Trimer_LpxA-like_sf"/>
</dbReference>